<evidence type="ECO:0000313" key="3">
    <source>
        <dbReference type="Proteomes" id="UP000002297"/>
    </source>
</evidence>
<keyword evidence="3" id="KW-1185">Reference proteome</keyword>
<dbReference type="RefSeq" id="WP_013187830.1">
    <property type="nucleotide sequence ID" value="NC_014230.1"/>
</dbReference>
<accession>A3U9F9</accession>
<organism evidence="2 3">
    <name type="scientific">Croceibacter atlanticus (strain ATCC BAA-628 / JCM 21780 / CIP 108009 / IAM 15332 / KCTC 12090 / HTCC2559)</name>
    <dbReference type="NCBI Taxonomy" id="216432"/>
    <lineage>
        <taxon>Bacteria</taxon>
        <taxon>Pseudomonadati</taxon>
        <taxon>Bacteroidota</taxon>
        <taxon>Flavobacteriia</taxon>
        <taxon>Flavobacteriales</taxon>
        <taxon>Flavobacteriaceae</taxon>
        <taxon>Croceibacter</taxon>
    </lineage>
</organism>
<dbReference type="SUPFAM" id="SSF53187">
    <property type="entry name" value="Zn-dependent exopeptidases"/>
    <property type="match status" value="1"/>
</dbReference>
<gene>
    <name evidence="2" type="ordered locus">CA2559_10433</name>
</gene>
<dbReference type="GO" id="GO:0006508">
    <property type="term" value="P:proteolysis"/>
    <property type="evidence" value="ECO:0007669"/>
    <property type="project" value="InterPro"/>
</dbReference>
<dbReference type="AlphaFoldDB" id="A3U9F9"/>
<sequence>MENNTIYQHLFWKSYNDHFYKPIISRYIHPYEINSALKRFSTIGKVSLEGHSVLGKPIHSITLGTGSYKILGWSQMHGNESTTTKAVLDLLSIIDAHKDSAETEEIFKSITLKIILQLNPDGCEAYTRFNANEKDLNRDAQDCSQPESIVLRAVYKEFTPHLCLNLHDQRTIYNVNLTPKTAAVSFLSPSQDIERSITANRKVAMQYISAMNTTLSHLIKGHIGRYDDGFNINCVGDTFQNLGTPTILFEAGHLEAYDRNDTRKAIYAALLQLIYCAVTKSYVAETVEDYISIPQNDKKFYDIILRNTPIKEEIKDIAIQYREELDGGLITFRPYIAKIDNLNDYYAHKELECSGLDIQINTSEKLAEEIDIVNVLINGKKLSFVKNT</sequence>
<proteinExistence type="predicted"/>
<evidence type="ECO:0000313" key="2">
    <source>
        <dbReference type="EMBL" id="EAP86445.1"/>
    </source>
</evidence>
<dbReference type="GO" id="GO:0004181">
    <property type="term" value="F:metallocarboxypeptidase activity"/>
    <property type="evidence" value="ECO:0007669"/>
    <property type="project" value="InterPro"/>
</dbReference>
<dbReference type="GO" id="GO:0008270">
    <property type="term" value="F:zinc ion binding"/>
    <property type="evidence" value="ECO:0007669"/>
    <property type="project" value="InterPro"/>
</dbReference>
<dbReference type="Pfam" id="PF00246">
    <property type="entry name" value="Peptidase_M14"/>
    <property type="match status" value="1"/>
</dbReference>
<dbReference type="EMBL" id="CP002046">
    <property type="protein sequence ID" value="EAP86445.1"/>
    <property type="molecule type" value="Genomic_DNA"/>
</dbReference>
<dbReference type="HOGENOM" id="CLU_042010_0_0_10"/>
<dbReference type="OrthoDB" id="1119199at2"/>
<dbReference type="KEGG" id="cat:CA2559_10433"/>
<dbReference type="InterPro" id="IPR000834">
    <property type="entry name" value="Peptidase_M14"/>
</dbReference>
<name>A3U9F9_CROAH</name>
<evidence type="ECO:0000259" key="1">
    <source>
        <dbReference type="Pfam" id="PF00246"/>
    </source>
</evidence>
<dbReference type="STRING" id="216432.CA2559_10433"/>
<dbReference type="Gene3D" id="3.40.630.10">
    <property type="entry name" value="Zn peptidases"/>
    <property type="match status" value="1"/>
</dbReference>
<protein>
    <recommendedName>
        <fullName evidence="1">Peptidase M14 domain-containing protein</fullName>
    </recommendedName>
</protein>
<dbReference type="Proteomes" id="UP000002297">
    <property type="component" value="Chromosome"/>
</dbReference>
<feature type="domain" description="Peptidase M14" evidence="1">
    <location>
        <begin position="38"/>
        <end position="138"/>
    </location>
</feature>
<dbReference type="eggNOG" id="COG2866">
    <property type="taxonomic scope" value="Bacteria"/>
</dbReference>
<reference evidence="2 3" key="1">
    <citation type="journal article" date="2010" name="J. Bacteriol.">
        <title>The complete genome sequence of Croceibacter atlanticus HTCC2559T.</title>
        <authorList>
            <person name="Oh H.M."/>
            <person name="Kang I."/>
            <person name="Ferriera S."/>
            <person name="Giovannoni S.J."/>
            <person name="Cho J.C."/>
        </authorList>
    </citation>
    <scope>NUCLEOTIDE SEQUENCE [LARGE SCALE GENOMIC DNA]</scope>
    <source>
        <strain evidence="3">ATCC BAA-628 / HTCC2559 / KCTC 12090</strain>
    </source>
</reference>
<dbReference type="GeneID" id="89453826"/>